<evidence type="ECO:0000256" key="2">
    <source>
        <dbReference type="ARBA" id="ARBA00022525"/>
    </source>
</evidence>
<keyword evidence="9" id="KW-1185">Reference proteome</keyword>
<dbReference type="PANTHER" id="PTHR10151">
    <property type="entry name" value="ECTONUCLEOTIDE PYROPHOSPHATASE/PHOSPHODIESTERASE"/>
    <property type="match status" value="1"/>
</dbReference>
<proteinExistence type="predicted"/>
<dbReference type="CDD" id="cd16018">
    <property type="entry name" value="Enpp"/>
    <property type="match status" value="1"/>
</dbReference>
<dbReference type="GO" id="GO:0005576">
    <property type="term" value="C:extracellular region"/>
    <property type="evidence" value="ECO:0007669"/>
    <property type="project" value="UniProtKB-SubCell"/>
</dbReference>
<dbReference type="InterPro" id="IPR001604">
    <property type="entry name" value="Endo_G_ENPP1-like_dom"/>
</dbReference>
<comment type="subcellular location">
    <subcellularLocation>
        <location evidence="1">Secreted</location>
    </subcellularLocation>
</comment>
<keyword evidence="2" id="KW-0964">Secreted</keyword>
<dbReference type="SMART" id="SM00201">
    <property type="entry name" value="SO"/>
    <property type="match status" value="1"/>
</dbReference>
<evidence type="ECO:0000256" key="5">
    <source>
        <dbReference type="ARBA" id="ARBA00023157"/>
    </source>
</evidence>
<organism evidence="8 9">
    <name type="scientific">Amphilophus citrinellus</name>
    <name type="common">Midas cichlid</name>
    <name type="synonym">Cichlasoma citrinellum</name>
    <dbReference type="NCBI Taxonomy" id="61819"/>
    <lineage>
        <taxon>Eukaryota</taxon>
        <taxon>Metazoa</taxon>
        <taxon>Chordata</taxon>
        <taxon>Craniata</taxon>
        <taxon>Vertebrata</taxon>
        <taxon>Euteleostomi</taxon>
        <taxon>Actinopterygii</taxon>
        <taxon>Neopterygii</taxon>
        <taxon>Teleostei</taxon>
        <taxon>Neoteleostei</taxon>
        <taxon>Acanthomorphata</taxon>
        <taxon>Ovalentaria</taxon>
        <taxon>Cichlomorphae</taxon>
        <taxon>Cichliformes</taxon>
        <taxon>Cichlidae</taxon>
        <taxon>New World cichlids</taxon>
        <taxon>Cichlasomatinae</taxon>
        <taxon>Heroini</taxon>
        <taxon>Amphilophus</taxon>
    </lineage>
</organism>
<dbReference type="FunFam" id="4.10.410.20:FF:000001">
    <property type="entry name" value="Ectonucleotide pyrophosphatase/phosphodiesterase family member 2"/>
    <property type="match status" value="1"/>
</dbReference>
<dbReference type="PROSITE" id="PS50958">
    <property type="entry name" value="SMB_2"/>
    <property type="match status" value="1"/>
</dbReference>
<keyword evidence="6" id="KW-0325">Glycoprotein</keyword>
<dbReference type="InterPro" id="IPR017850">
    <property type="entry name" value="Alkaline_phosphatase_core_sf"/>
</dbReference>
<evidence type="ECO:0000256" key="1">
    <source>
        <dbReference type="ARBA" id="ARBA00004613"/>
    </source>
</evidence>
<protein>
    <recommendedName>
        <fullName evidence="7">SMB domain-containing protein</fullName>
    </recommendedName>
</protein>
<dbReference type="InterPro" id="IPR002591">
    <property type="entry name" value="Phosphodiest/P_Trfase"/>
</dbReference>
<dbReference type="Pfam" id="PF01033">
    <property type="entry name" value="Somatomedin_B"/>
    <property type="match status" value="1"/>
</dbReference>
<keyword evidence="4" id="KW-0378">Hydrolase</keyword>
<dbReference type="Proteomes" id="UP000261340">
    <property type="component" value="Unplaced"/>
</dbReference>
<evidence type="ECO:0000256" key="6">
    <source>
        <dbReference type="ARBA" id="ARBA00023180"/>
    </source>
</evidence>
<accession>A0A3Q0S0S2</accession>
<dbReference type="Pfam" id="PF01663">
    <property type="entry name" value="Phosphodiest"/>
    <property type="match status" value="1"/>
</dbReference>
<dbReference type="GeneTree" id="ENSGT00940000156034"/>
<keyword evidence="3" id="KW-0479">Metal-binding</keyword>
<dbReference type="PROSITE" id="PS00524">
    <property type="entry name" value="SMB_1"/>
    <property type="match status" value="1"/>
</dbReference>
<evidence type="ECO:0000256" key="3">
    <source>
        <dbReference type="ARBA" id="ARBA00022723"/>
    </source>
</evidence>
<dbReference type="SUPFAM" id="SSF90188">
    <property type="entry name" value="Somatomedin B domain"/>
    <property type="match status" value="1"/>
</dbReference>
<dbReference type="GO" id="GO:0009143">
    <property type="term" value="P:nucleoside triphosphate catabolic process"/>
    <property type="evidence" value="ECO:0007669"/>
    <property type="project" value="TreeGrafter"/>
</dbReference>
<dbReference type="Gene3D" id="3.40.720.10">
    <property type="entry name" value="Alkaline Phosphatase, subunit A"/>
    <property type="match status" value="1"/>
</dbReference>
<name>A0A3Q0S0S2_AMPCI</name>
<dbReference type="Gene3D" id="3.40.570.10">
    <property type="entry name" value="Extracellular Endonuclease, subunit A"/>
    <property type="match status" value="1"/>
</dbReference>
<dbReference type="GO" id="GO:0047429">
    <property type="term" value="F:nucleoside triphosphate diphosphatase activity"/>
    <property type="evidence" value="ECO:0007669"/>
    <property type="project" value="TreeGrafter"/>
</dbReference>
<dbReference type="SMART" id="SM00892">
    <property type="entry name" value="Endonuclease_NS"/>
    <property type="match status" value="1"/>
</dbReference>
<dbReference type="SMART" id="SM00477">
    <property type="entry name" value="NUC"/>
    <property type="match status" value="1"/>
</dbReference>
<keyword evidence="5" id="KW-1015">Disulfide bond</keyword>
<dbReference type="Ensembl" id="ENSACIT00000015940.1">
    <property type="protein sequence ID" value="ENSACIP00000015528.1"/>
    <property type="gene ID" value="ENSACIG00000012031.1"/>
</dbReference>
<evidence type="ECO:0000256" key="4">
    <source>
        <dbReference type="ARBA" id="ARBA00022801"/>
    </source>
</evidence>
<dbReference type="SUPFAM" id="SSF54060">
    <property type="entry name" value="His-Me finger endonucleases"/>
    <property type="match status" value="1"/>
</dbReference>
<sequence>MDWPQKSLGLSIIETVWDHLHREQNKGQPSKKTEQWECTKLRCGETRLVESKCHCSDDCLSAGDCCTNYRHVCHGEKEWVEDTCDDLSTPTCPAGFKQRLLLVSLDGLRAEYLQTWSCQPHLLKKTKKMIIFLKKTHLHGLYPESNGLIDNVMYDPVFDATFSLSSPEKNNPDWYLGQPIWHTAKYQGLKSGTFFWPGSDVKINDSFPDIYHKVPFEERVFTLLKWLQLPDKERPDFYTLYLEEPDKSGHSYGPVSGGTIASLQGVDRIIGQLMNGLKQIGLHRCLNIIIVADHGMEETSCDRKEVMRELVGDTSIYVVTEGPIGRIRAKDKDTCKKPDQKIKPYLKANLPKRLHFANSRRIEDVSILVDTKWLFERDPGSLTFCSGGAHGYDNDFESMHAMFISYGPKFQNKTEIEPFSNIELYNLMCGDSACPKLLPFKDYGGHCALRNLECCRNSFRKIHIDNVSTSGNIMMTLILKRKKKKKYIIPFSASAAEKKHTPFGRPQMLQPDQSYCILYQEGFISAYSHKALMPLWSTFTIDKPVRNNLEPLPPVIQDCLRADVRLSASQSPSCDQYDAAGSLISAFMHPPNLNTTADQQYDALVMSNVVPMYLEFKKIWDYFHNTLLKKYASVYNGINVVMGPVFDYNYNGQFDTIEEIQQFVPGTNISIPTHYFIVMTSCRDSAQPVTSCASELQTVSFLLPHRADNLESCKSTEPGSQWVEDHMWFHQARVRDVEWLTGLDFYQGSNRPIPELLRVKARPTSAIQRKL</sequence>
<dbReference type="STRING" id="61819.ENSACIP00000015528"/>
<dbReference type="InterPro" id="IPR001212">
    <property type="entry name" value="Somatomedin_B_dom"/>
</dbReference>
<feature type="domain" description="SMB" evidence="7">
    <location>
        <begin position="34"/>
        <end position="78"/>
    </location>
</feature>
<dbReference type="OMA" id="LFRCGER"/>
<dbReference type="PANTHER" id="PTHR10151:SF107">
    <property type="entry name" value="ECTONUCLEOTIDE PYROPHOSPHATASE_PHOSPHODIESTERASE FAMILY MEMBER 3"/>
    <property type="match status" value="1"/>
</dbReference>
<dbReference type="Gene3D" id="4.10.410.20">
    <property type="match status" value="1"/>
</dbReference>
<dbReference type="InterPro" id="IPR020821">
    <property type="entry name" value="ENPP1-3/EXOG-like_nuc-like"/>
</dbReference>
<reference evidence="8" key="1">
    <citation type="submission" date="2025-08" db="UniProtKB">
        <authorList>
            <consortium name="Ensembl"/>
        </authorList>
    </citation>
    <scope>IDENTIFICATION</scope>
</reference>
<dbReference type="AlphaFoldDB" id="A0A3Q0S0S2"/>
<evidence type="ECO:0000313" key="9">
    <source>
        <dbReference type="Proteomes" id="UP000261340"/>
    </source>
</evidence>
<dbReference type="InterPro" id="IPR044929">
    <property type="entry name" value="DNA/RNA_non-sp_Endonuclease_sf"/>
</dbReference>
<dbReference type="CDD" id="cd00091">
    <property type="entry name" value="NUC"/>
    <property type="match status" value="1"/>
</dbReference>
<dbReference type="InterPro" id="IPR044925">
    <property type="entry name" value="His-Me_finger_sf"/>
</dbReference>
<dbReference type="GO" id="GO:0046872">
    <property type="term" value="F:metal ion binding"/>
    <property type="evidence" value="ECO:0007669"/>
    <property type="project" value="UniProtKB-KW"/>
</dbReference>
<reference evidence="8" key="2">
    <citation type="submission" date="2025-09" db="UniProtKB">
        <authorList>
            <consortium name="Ensembl"/>
        </authorList>
    </citation>
    <scope>IDENTIFICATION</scope>
</reference>
<dbReference type="GO" id="GO:0003676">
    <property type="term" value="F:nucleic acid binding"/>
    <property type="evidence" value="ECO:0007669"/>
    <property type="project" value="InterPro"/>
</dbReference>
<evidence type="ECO:0000259" key="7">
    <source>
        <dbReference type="PROSITE" id="PS50958"/>
    </source>
</evidence>
<dbReference type="SUPFAM" id="SSF53649">
    <property type="entry name" value="Alkaline phosphatase-like"/>
    <property type="match status" value="1"/>
</dbReference>
<evidence type="ECO:0000313" key="8">
    <source>
        <dbReference type="Ensembl" id="ENSACIP00000015528.1"/>
    </source>
</evidence>
<dbReference type="InterPro" id="IPR036024">
    <property type="entry name" value="Somatomedin_B-like_dom_sf"/>
</dbReference>